<dbReference type="GO" id="GO:0003676">
    <property type="term" value="F:nucleic acid binding"/>
    <property type="evidence" value="ECO:0007669"/>
    <property type="project" value="InterPro"/>
</dbReference>
<evidence type="ECO:0000259" key="4">
    <source>
        <dbReference type="PROSITE" id="PS50158"/>
    </source>
</evidence>
<evidence type="ECO:0000313" key="6">
    <source>
        <dbReference type="Proteomes" id="UP000008063"/>
    </source>
</evidence>
<feature type="region of interest" description="Disordered" evidence="3">
    <location>
        <begin position="74"/>
        <end position="94"/>
    </location>
</feature>
<feature type="compositionally biased region" description="Basic and acidic residues" evidence="3">
    <location>
        <begin position="25"/>
        <end position="35"/>
    </location>
</feature>
<dbReference type="Gene3D" id="2.40.70.10">
    <property type="entry name" value="Acid Proteases"/>
    <property type="match status" value="1"/>
</dbReference>
<organism evidence="6">
    <name type="scientific">Serpula lacrymans var. lacrymans (strain S7.3)</name>
    <name type="common">Dry rot fungus</name>
    <dbReference type="NCBI Taxonomy" id="936435"/>
    <lineage>
        <taxon>Eukaryota</taxon>
        <taxon>Fungi</taxon>
        <taxon>Dikarya</taxon>
        <taxon>Basidiomycota</taxon>
        <taxon>Agaricomycotina</taxon>
        <taxon>Agaricomycetes</taxon>
        <taxon>Agaricomycetidae</taxon>
        <taxon>Boletales</taxon>
        <taxon>Coniophorineae</taxon>
        <taxon>Serpulaceae</taxon>
        <taxon>Serpula</taxon>
    </lineage>
</organism>
<dbReference type="SMART" id="SM00343">
    <property type="entry name" value="ZnF_C2HC"/>
    <property type="match status" value="1"/>
</dbReference>
<keyword evidence="2" id="KW-0863">Zinc-finger</keyword>
<dbReference type="Pfam" id="PF08284">
    <property type="entry name" value="RVP_2"/>
    <property type="match status" value="1"/>
</dbReference>
<feature type="compositionally biased region" description="Basic residues" evidence="3">
    <location>
        <begin position="74"/>
        <end position="84"/>
    </location>
</feature>
<accession>F8Q0V1</accession>
<feature type="domain" description="CCHC-type" evidence="4">
    <location>
        <begin position="59"/>
        <end position="75"/>
    </location>
</feature>
<dbReference type="CDD" id="cd00303">
    <property type="entry name" value="retropepsin_like"/>
    <property type="match status" value="1"/>
</dbReference>
<dbReference type="HOGENOM" id="CLU_1200431_0_0_1"/>
<dbReference type="InterPro" id="IPR001878">
    <property type="entry name" value="Znf_CCHC"/>
</dbReference>
<proteinExistence type="predicted"/>
<dbReference type="STRING" id="936435.F8Q0V1"/>
<feature type="compositionally biased region" description="Basic and acidic residues" evidence="3">
    <location>
        <begin position="85"/>
        <end position="94"/>
    </location>
</feature>
<dbReference type="GO" id="GO:0008270">
    <property type="term" value="F:zinc ion binding"/>
    <property type="evidence" value="ECO:0007669"/>
    <property type="project" value="UniProtKB-KW"/>
</dbReference>
<reference evidence="6" key="1">
    <citation type="journal article" date="2011" name="Science">
        <title>The plant cell wall-decomposing machinery underlies the functional diversity of forest fungi.</title>
        <authorList>
            <person name="Eastwood D.C."/>
            <person name="Floudas D."/>
            <person name="Binder M."/>
            <person name="Majcherczyk A."/>
            <person name="Schneider P."/>
            <person name="Aerts A."/>
            <person name="Asiegbu F.O."/>
            <person name="Baker S.E."/>
            <person name="Barry K."/>
            <person name="Bendiksby M."/>
            <person name="Blumentritt M."/>
            <person name="Coutinho P.M."/>
            <person name="Cullen D."/>
            <person name="de Vries R.P."/>
            <person name="Gathman A."/>
            <person name="Goodell B."/>
            <person name="Henrissat B."/>
            <person name="Ihrmark K."/>
            <person name="Kauserud H."/>
            <person name="Kohler A."/>
            <person name="LaButti K."/>
            <person name="Lapidus A."/>
            <person name="Lavin J.L."/>
            <person name="Lee Y.-H."/>
            <person name="Lindquist E."/>
            <person name="Lilly W."/>
            <person name="Lucas S."/>
            <person name="Morin E."/>
            <person name="Murat C."/>
            <person name="Oguiza J.A."/>
            <person name="Park J."/>
            <person name="Pisabarro A.G."/>
            <person name="Riley R."/>
            <person name="Rosling A."/>
            <person name="Salamov A."/>
            <person name="Schmidt O."/>
            <person name="Schmutz J."/>
            <person name="Skrede I."/>
            <person name="Stenlid J."/>
            <person name="Wiebenga A."/>
            <person name="Xie X."/>
            <person name="Kuees U."/>
            <person name="Hibbett D.S."/>
            <person name="Hoffmeister D."/>
            <person name="Hoegberg N."/>
            <person name="Martin F."/>
            <person name="Grigoriev I.V."/>
            <person name="Watkinson S.C."/>
        </authorList>
    </citation>
    <scope>NUCLEOTIDE SEQUENCE [LARGE SCALE GENOMIC DNA]</scope>
    <source>
        <strain evidence="6">strain S7.3</strain>
    </source>
</reference>
<dbReference type="Gene3D" id="4.10.60.10">
    <property type="entry name" value="Zinc finger, CCHC-type"/>
    <property type="match status" value="1"/>
</dbReference>
<dbReference type="PROSITE" id="PS50158">
    <property type="entry name" value="ZF_CCHC"/>
    <property type="match status" value="1"/>
</dbReference>
<dbReference type="PANTHER" id="PTHR15503">
    <property type="entry name" value="LDOC1 RELATED"/>
    <property type="match status" value="1"/>
</dbReference>
<gene>
    <name evidence="5" type="ORF">SERLA73DRAFT_55870</name>
</gene>
<dbReference type="InParanoid" id="F8Q0V1"/>
<dbReference type="Proteomes" id="UP000008063">
    <property type="component" value="Unassembled WGS sequence"/>
</dbReference>
<keyword evidence="2" id="KW-0862">Zinc</keyword>
<sequence length="231" mass="26394">MSTVANLDANWISANAISEGAWRARNKERQNDRNCKSGPSTSTRRLTKDEEESRRKEGRCFICNEKGHIGRNCRNKGKTPKRKVRQTETEDDTKTVVEEDRVQNIMRMWRELGEDQRTEAMKESEDEATINANSLRIDCSLKQKTIGTKALIDSGATDDFMDTKFAIRHRLPLQKLPTPITCKNVDRTTNKNGKITHCTYQRIDAGGQNRFTKFLLTGLDGEDVLLGFPWL</sequence>
<dbReference type="EMBL" id="GL945481">
    <property type="protein sequence ID" value="EGN97929.1"/>
    <property type="molecule type" value="Genomic_DNA"/>
</dbReference>
<keyword evidence="1" id="KW-0507">mRNA processing</keyword>
<dbReference type="InterPro" id="IPR021109">
    <property type="entry name" value="Peptidase_aspartic_dom_sf"/>
</dbReference>
<dbReference type="SUPFAM" id="SSF57756">
    <property type="entry name" value="Retrovirus zinc finger-like domains"/>
    <property type="match status" value="1"/>
</dbReference>
<protein>
    <recommendedName>
        <fullName evidence="4">CCHC-type domain-containing protein</fullName>
    </recommendedName>
</protein>
<evidence type="ECO:0000256" key="1">
    <source>
        <dbReference type="ARBA" id="ARBA00022664"/>
    </source>
</evidence>
<dbReference type="GO" id="GO:0006397">
    <property type="term" value="P:mRNA processing"/>
    <property type="evidence" value="ECO:0007669"/>
    <property type="project" value="UniProtKB-KW"/>
</dbReference>
<name>F8Q0V1_SERL3</name>
<evidence type="ECO:0000256" key="2">
    <source>
        <dbReference type="PROSITE-ProRule" id="PRU00047"/>
    </source>
</evidence>
<dbReference type="InterPro" id="IPR032567">
    <property type="entry name" value="RTL1-rel"/>
</dbReference>
<feature type="region of interest" description="Disordered" evidence="3">
    <location>
        <begin position="24"/>
        <end position="51"/>
    </location>
</feature>
<dbReference type="PANTHER" id="PTHR15503:SF22">
    <property type="entry name" value="TRANSPOSON TY3-I GAG POLYPROTEIN"/>
    <property type="match status" value="1"/>
</dbReference>
<keyword evidence="2" id="KW-0479">Metal-binding</keyword>
<evidence type="ECO:0000256" key="3">
    <source>
        <dbReference type="SAM" id="MobiDB-lite"/>
    </source>
</evidence>
<dbReference type="InterPro" id="IPR036875">
    <property type="entry name" value="Znf_CCHC_sf"/>
</dbReference>
<dbReference type="OMA" id="KGECFIC"/>
<dbReference type="AlphaFoldDB" id="F8Q0V1"/>
<evidence type="ECO:0000313" key="5">
    <source>
        <dbReference type="EMBL" id="EGN97929.1"/>
    </source>
</evidence>
<keyword evidence="6" id="KW-1185">Reference proteome</keyword>